<reference evidence="1 2" key="1">
    <citation type="submission" date="2016-10" db="EMBL/GenBank/DDBJ databases">
        <authorList>
            <person name="de Groot N.N."/>
        </authorList>
    </citation>
    <scope>NUCLEOTIDE SEQUENCE [LARGE SCALE GENOMIC DNA]</scope>
    <source>
        <strain evidence="1 2">RK1</strain>
    </source>
</reference>
<proteinExistence type="predicted"/>
<evidence type="ECO:0000313" key="1">
    <source>
        <dbReference type="EMBL" id="SFH89386.1"/>
    </source>
</evidence>
<gene>
    <name evidence="1" type="ORF">SAMN05444682_101607</name>
</gene>
<dbReference type="EMBL" id="FOQO01000001">
    <property type="protein sequence ID" value="SFH89386.1"/>
    <property type="molecule type" value="Genomic_DNA"/>
</dbReference>
<dbReference type="Proteomes" id="UP000198670">
    <property type="component" value="Unassembled WGS sequence"/>
</dbReference>
<accession>A0A1I3DRP1</accession>
<sequence>MMVPVLRLYFTCKVKINMSDSNNNYQYQHRSQENCHNPIEYSMMQSLYFFNRLF</sequence>
<keyword evidence="2" id="KW-1185">Reference proteome</keyword>
<protein>
    <submittedName>
        <fullName evidence="1">Uncharacterized protein</fullName>
    </submittedName>
</protein>
<organism evidence="1 2">
    <name type="scientific">Parapedobacter indicus</name>
    <dbReference type="NCBI Taxonomy" id="1477437"/>
    <lineage>
        <taxon>Bacteria</taxon>
        <taxon>Pseudomonadati</taxon>
        <taxon>Bacteroidota</taxon>
        <taxon>Sphingobacteriia</taxon>
        <taxon>Sphingobacteriales</taxon>
        <taxon>Sphingobacteriaceae</taxon>
        <taxon>Parapedobacter</taxon>
    </lineage>
</organism>
<dbReference type="AlphaFoldDB" id="A0A1I3DRP1"/>
<name>A0A1I3DRP1_9SPHI</name>
<evidence type="ECO:0000313" key="2">
    <source>
        <dbReference type="Proteomes" id="UP000198670"/>
    </source>
</evidence>